<dbReference type="InterPro" id="IPR000304">
    <property type="entry name" value="Pyrroline-COOH_reductase"/>
</dbReference>
<dbReference type="Gene3D" id="1.10.3730.10">
    <property type="entry name" value="ProC C-terminal domain-like"/>
    <property type="match status" value="1"/>
</dbReference>
<dbReference type="InterPro" id="IPR036291">
    <property type="entry name" value="NAD(P)-bd_dom_sf"/>
</dbReference>
<dbReference type="PIRSF" id="PIRSF000193">
    <property type="entry name" value="Pyrrol-5-carb_rd"/>
    <property type="match status" value="1"/>
</dbReference>
<dbReference type="GO" id="GO:0055129">
    <property type="term" value="P:L-proline biosynthetic process"/>
    <property type="evidence" value="ECO:0007669"/>
    <property type="project" value="UniProtKB-UniRule"/>
</dbReference>
<evidence type="ECO:0000256" key="4">
    <source>
        <dbReference type="HAMAP-Rule" id="MF_01925"/>
    </source>
</evidence>
<dbReference type="SUPFAM" id="SSF48179">
    <property type="entry name" value="6-phosphogluconate dehydrogenase C-terminal domain-like"/>
    <property type="match status" value="1"/>
</dbReference>
<evidence type="ECO:0000259" key="6">
    <source>
        <dbReference type="Pfam" id="PF03807"/>
    </source>
</evidence>
<comment type="subcellular location">
    <subcellularLocation>
        <location evidence="4">Cytoplasm</location>
    </subcellularLocation>
</comment>
<evidence type="ECO:0000256" key="3">
    <source>
        <dbReference type="ARBA" id="ARBA00023002"/>
    </source>
</evidence>
<evidence type="ECO:0000256" key="5">
    <source>
        <dbReference type="PIRSR" id="PIRSR000193-1"/>
    </source>
</evidence>
<comment type="catalytic activity">
    <reaction evidence="4">
        <text>L-proline + NAD(+) = (S)-1-pyrroline-5-carboxylate + NADH + 2 H(+)</text>
        <dbReference type="Rhea" id="RHEA:14105"/>
        <dbReference type="ChEBI" id="CHEBI:15378"/>
        <dbReference type="ChEBI" id="CHEBI:17388"/>
        <dbReference type="ChEBI" id="CHEBI:57540"/>
        <dbReference type="ChEBI" id="CHEBI:57945"/>
        <dbReference type="ChEBI" id="CHEBI:60039"/>
        <dbReference type="EC" id="1.5.1.2"/>
    </reaction>
</comment>
<dbReference type="FunCoup" id="A0A420WEG9">
    <property type="interactions" value="456"/>
</dbReference>
<dbReference type="PANTHER" id="PTHR11645:SF0">
    <property type="entry name" value="PYRROLINE-5-CARBOXYLATE REDUCTASE 3"/>
    <property type="match status" value="1"/>
</dbReference>
<comment type="function">
    <text evidence="4">Catalyzes the reduction of 1-pyrroline-5-carboxylate (PCA) to L-proline.</text>
</comment>
<dbReference type="InterPro" id="IPR053790">
    <property type="entry name" value="P5CR-like_CS"/>
</dbReference>
<keyword evidence="4" id="KW-0028">Amino-acid biosynthesis</keyword>
<feature type="binding site" evidence="5">
    <location>
        <begin position="13"/>
        <end position="18"/>
    </location>
    <ligand>
        <name>NADP(+)</name>
        <dbReference type="ChEBI" id="CHEBI:58349"/>
    </ligand>
</feature>
<dbReference type="Pfam" id="PF03807">
    <property type="entry name" value="F420_oxidored"/>
    <property type="match status" value="1"/>
</dbReference>
<dbReference type="Proteomes" id="UP000282211">
    <property type="component" value="Unassembled WGS sequence"/>
</dbReference>
<sequence>MNFKTKHYQALMIGCGKMGGALLRQWIRSEAVHYTVVDPTLPELPNGVVGYDNADALKSKKFDIIIIAIKPQMVETILPDYANLLSEDGFVISMAAGCSAERLQTALKTRAIIRIMPNLPSFIGKGVAGLYASPECSEAQKAVSLDMMELAGTAVKVDSEDGLDRITAIAGSGPGYVFEFARTYVEAAESLGFSREQARALVLGTIVGTIEMAMDSDDDLETLRNNVTSKKGTTEAGLKALNADMGLSQKLKQTVDAAYNRAIELR</sequence>
<reference evidence="8 9" key="1">
    <citation type="submission" date="2018-10" db="EMBL/GenBank/DDBJ databases">
        <title>Genomic Encyclopedia of Type Strains, Phase IV (KMG-IV): sequencing the most valuable type-strain genomes for metagenomic binning, comparative biology and taxonomic classification.</title>
        <authorList>
            <person name="Goeker M."/>
        </authorList>
    </citation>
    <scope>NUCLEOTIDE SEQUENCE [LARGE SCALE GENOMIC DNA]</scope>
    <source>
        <strain evidence="8 9">DSM 22008</strain>
    </source>
</reference>
<dbReference type="InterPro" id="IPR008927">
    <property type="entry name" value="6-PGluconate_DH-like_C_sf"/>
</dbReference>
<dbReference type="UniPathway" id="UPA00098">
    <property type="reaction ID" value="UER00361"/>
</dbReference>
<dbReference type="InParanoid" id="A0A420WEG9"/>
<feature type="domain" description="Pyrroline-5-carboxylate reductase dimerisation" evidence="7">
    <location>
        <begin position="160"/>
        <end position="265"/>
    </location>
</feature>
<organism evidence="8 9">
    <name type="scientific">Litorimonas taeanensis</name>
    <dbReference type="NCBI Taxonomy" id="568099"/>
    <lineage>
        <taxon>Bacteria</taxon>
        <taxon>Pseudomonadati</taxon>
        <taxon>Pseudomonadota</taxon>
        <taxon>Alphaproteobacteria</taxon>
        <taxon>Maricaulales</taxon>
        <taxon>Robiginitomaculaceae</taxon>
    </lineage>
</organism>
<feature type="binding site" evidence="5">
    <location>
        <begin position="68"/>
        <end position="71"/>
    </location>
    <ligand>
        <name>NADP(+)</name>
        <dbReference type="ChEBI" id="CHEBI:58349"/>
    </ligand>
</feature>
<comment type="similarity">
    <text evidence="1 4">Belongs to the pyrroline-5-carboxylate reductase family.</text>
</comment>
<dbReference type="GO" id="GO:0005737">
    <property type="term" value="C:cytoplasm"/>
    <property type="evidence" value="ECO:0007669"/>
    <property type="project" value="UniProtKB-SubCell"/>
</dbReference>
<dbReference type="AlphaFoldDB" id="A0A420WEG9"/>
<dbReference type="Gene3D" id="3.40.50.720">
    <property type="entry name" value="NAD(P)-binding Rossmann-like Domain"/>
    <property type="match status" value="1"/>
</dbReference>
<keyword evidence="3 4" id="KW-0560">Oxidoreductase</keyword>
<dbReference type="PANTHER" id="PTHR11645">
    <property type="entry name" value="PYRROLINE-5-CARBOXYLATE REDUCTASE"/>
    <property type="match status" value="1"/>
</dbReference>
<evidence type="ECO:0000256" key="1">
    <source>
        <dbReference type="ARBA" id="ARBA00005525"/>
    </source>
</evidence>
<evidence type="ECO:0000313" key="9">
    <source>
        <dbReference type="Proteomes" id="UP000282211"/>
    </source>
</evidence>
<dbReference type="RefSeq" id="WP_170144967.1">
    <property type="nucleotide sequence ID" value="NZ_RBII01000002.1"/>
</dbReference>
<dbReference type="GO" id="GO:0004735">
    <property type="term" value="F:pyrroline-5-carboxylate reductase activity"/>
    <property type="evidence" value="ECO:0007669"/>
    <property type="project" value="UniProtKB-UniRule"/>
</dbReference>
<dbReference type="EMBL" id="RBII01000002">
    <property type="protein sequence ID" value="RKQ69403.1"/>
    <property type="molecule type" value="Genomic_DNA"/>
</dbReference>
<dbReference type="InterPro" id="IPR029036">
    <property type="entry name" value="P5CR_dimer"/>
</dbReference>
<keyword evidence="2 4" id="KW-0521">NADP</keyword>
<proteinExistence type="inferred from homology"/>
<evidence type="ECO:0000313" key="8">
    <source>
        <dbReference type="EMBL" id="RKQ69403.1"/>
    </source>
</evidence>
<protein>
    <recommendedName>
        <fullName evidence="4">Pyrroline-5-carboxylate reductase</fullName>
        <shortName evidence="4">P5C reductase</shortName>
        <shortName evidence="4">P5CR</shortName>
        <ecNumber evidence="4">1.5.1.2</ecNumber>
    </recommendedName>
    <alternativeName>
        <fullName evidence="4">PCA reductase</fullName>
    </alternativeName>
</protein>
<dbReference type="EC" id="1.5.1.2" evidence="4"/>
<comment type="catalytic activity">
    <reaction evidence="4">
        <text>L-proline + NADP(+) = (S)-1-pyrroline-5-carboxylate + NADPH + 2 H(+)</text>
        <dbReference type="Rhea" id="RHEA:14109"/>
        <dbReference type="ChEBI" id="CHEBI:15378"/>
        <dbReference type="ChEBI" id="CHEBI:17388"/>
        <dbReference type="ChEBI" id="CHEBI:57783"/>
        <dbReference type="ChEBI" id="CHEBI:58349"/>
        <dbReference type="ChEBI" id="CHEBI:60039"/>
        <dbReference type="EC" id="1.5.1.2"/>
    </reaction>
</comment>
<feature type="domain" description="Pyrroline-5-carboxylate reductase catalytic N-terminal" evidence="6">
    <location>
        <begin position="12"/>
        <end position="97"/>
    </location>
</feature>
<comment type="caution">
    <text evidence="8">The sequence shown here is derived from an EMBL/GenBank/DDBJ whole genome shotgun (WGS) entry which is preliminary data.</text>
</comment>
<keyword evidence="9" id="KW-1185">Reference proteome</keyword>
<evidence type="ECO:0000259" key="7">
    <source>
        <dbReference type="Pfam" id="PF14748"/>
    </source>
</evidence>
<evidence type="ECO:0000256" key="2">
    <source>
        <dbReference type="ARBA" id="ARBA00022857"/>
    </source>
</evidence>
<gene>
    <name evidence="4" type="primary">proC</name>
    <name evidence="8" type="ORF">DES40_2203</name>
</gene>
<dbReference type="HAMAP" id="MF_01925">
    <property type="entry name" value="P5C_reductase"/>
    <property type="match status" value="1"/>
</dbReference>
<dbReference type="InterPro" id="IPR028939">
    <property type="entry name" value="P5C_Rdtase_cat_N"/>
</dbReference>
<keyword evidence="4" id="KW-0963">Cytoplasm</keyword>
<name>A0A420WEG9_9PROT</name>
<accession>A0A420WEG9</accession>
<dbReference type="SUPFAM" id="SSF51735">
    <property type="entry name" value="NAD(P)-binding Rossmann-fold domains"/>
    <property type="match status" value="1"/>
</dbReference>
<keyword evidence="4" id="KW-0641">Proline biosynthesis</keyword>
<dbReference type="Pfam" id="PF14748">
    <property type="entry name" value="P5CR_dimer"/>
    <property type="match status" value="1"/>
</dbReference>
<dbReference type="PROSITE" id="PS00521">
    <property type="entry name" value="P5CR"/>
    <property type="match status" value="1"/>
</dbReference>
<comment type="pathway">
    <text evidence="4">Amino-acid biosynthesis; L-proline biosynthesis; L-proline from L-glutamate 5-semialdehyde: step 1/1.</text>
</comment>